<gene>
    <name evidence="7" type="ORF">HF519_14595</name>
</gene>
<evidence type="ECO:0000256" key="2">
    <source>
        <dbReference type="ARBA" id="ARBA00009077"/>
    </source>
</evidence>
<reference evidence="7 8" key="1">
    <citation type="submission" date="2020-04" db="EMBL/GenBank/DDBJ databases">
        <authorList>
            <person name="Klaysubun C."/>
            <person name="Duangmal K."/>
            <person name="Lipun K."/>
        </authorList>
    </citation>
    <scope>NUCLEOTIDE SEQUENCE [LARGE SCALE GENOMIC DNA]</scope>
    <source>
        <strain evidence="7 8">DSM 45300</strain>
    </source>
</reference>
<protein>
    <submittedName>
        <fullName evidence="7">O-acetylhomoserine aminocarboxypropyltransferase/cysteine synthase</fullName>
    </submittedName>
</protein>
<accession>A0A848DJB3</accession>
<organism evidence="7 8">
    <name type="scientific">Pseudonocardia bannensis</name>
    <dbReference type="NCBI Taxonomy" id="630973"/>
    <lineage>
        <taxon>Bacteria</taxon>
        <taxon>Bacillati</taxon>
        <taxon>Actinomycetota</taxon>
        <taxon>Actinomycetes</taxon>
        <taxon>Pseudonocardiales</taxon>
        <taxon>Pseudonocardiaceae</taxon>
        <taxon>Pseudonocardia</taxon>
    </lineage>
</organism>
<dbReference type="Pfam" id="PF01053">
    <property type="entry name" value="Cys_Met_Meta_PP"/>
    <property type="match status" value="1"/>
</dbReference>
<comment type="caution">
    <text evidence="7">The sequence shown here is derived from an EMBL/GenBank/DDBJ whole genome shotgun (WGS) entry which is preliminary data.</text>
</comment>
<dbReference type="Proteomes" id="UP000586918">
    <property type="component" value="Unassembled WGS sequence"/>
</dbReference>
<dbReference type="PANTHER" id="PTHR43797">
    <property type="entry name" value="HOMOCYSTEINE/CYSTEINE SYNTHASE"/>
    <property type="match status" value="1"/>
</dbReference>
<sequence length="436" mass="46183">MSEQPQRDRNWGFRTRAVHAGAVPDAATGARAVPIYQSTSFVFEDTTDAASLFALQKYGLIYSRIANPTVSALEERLASLDGGIGAVATASGQAAEFLTFACLAGAGDHIVAAAGLYGGTITQLDVTLRRFGVETTFVSGGDPADYAAAITDRTKLVFAEVVSNPSGAVADIAGLADVAHAAGLPLIIDATLATPYLCRPIEHGADIVIHSATKFLGGHGTTLGGVVIESGRFDWGNGRFPQMTEPVPSYGGLNWWGNFQEFGFLTKLRAEQLRDVGASLSPHSAFLLIQGVETLPQRMENHVANARTVAEWLHADPRVSYVRWAGLPDHPDHDRAARYLPLGPGAVFSFGVQGGREAGQRFIESVQLCSHLANVGDARTLVIHPGSTTHQQLSDVQLRDAGVPPDLVRISVGLEDADDILWDLDQALAAAAKEGA</sequence>
<dbReference type="GO" id="GO:0030170">
    <property type="term" value="F:pyridoxal phosphate binding"/>
    <property type="evidence" value="ECO:0007669"/>
    <property type="project" value="InterPro"/>
</dbReference>
<evidence type="ECO:0000256" key="1">
    <source>
        <dbReference type="ARBA" id="ARBA00001933"/>
    </source>
</evidence>
<comment type="cofactor">
    <cofactor evidence="1 6">
        <name>pyridoxal 5'-phosphate</name>
        <dbReference type="ChEBI" id="CHEBI:597326"/>
    </cofactor>
</comment>
<dbReference type="PROSITE" id="PS00868">
    <property type="entry name" value="CYS_MET_METAB_PP"/>
    <property type="match status" value="1"/>
</dbReference>
<feature type="modified residue" description="N6-(pyridoxal phosphate)lysine" evidence="5">
    <location>
        <position position="214"/>
    </location>
</feature>
<comment type="similarity">
    <text evidence="2 6">Belongs to the trans-sulfuration enzymes family.</text>
</comment>
<evidence type="ECO:0000313" key="7">
    <source>
        <dbReference type="EMBL" id="NMH92778.1"/>
    </source>
</evidence>
<dbReference type="InterPro" id="IPR015421">
    <property type="entry name" value="PyrdxlP-dep_Trfase_major"/>
</dbReference>
<dbReference type="InterPro" id="IPR054542">
    <property type="entry name" value="Cys_met_metab_PP"/>
</dbReference>
<dbReference type="CDD" id="cd00614">
    <property type="entry name" value="CGS_like"/>
    <property type="match status" value="1"/>
</dbReference>
<dbReference type="InterPro" id="IPR015422">
    <property type="entry name" value="PyrdxlP-dep_Trfase_small"/>
</dbReference>
<evidence type="ECO:0000256" key="3">
    <source>
        <dbReference type="ARBA" id="ARBA00022679"/>
    </source>
</evidence>
<evidence type="ECO:0000256" key="6">
    <source>
        <dbReference type="RuleBase" id="RU362118"/>
    </source>
</evidence>
<dbReference type="GO" id="GO:0003961">
    <property type="term" value="F:O-acetylhomoserine aminocarboxypropyltransferase activity"/>
    <property type="evidence" value="ECO:0007669"/>
    <property type="project" value="TreeGrafter"/>
</dbReference>
<keyword evidence="4 5" id="KW-0663">Pyridoxal phosphate</keyword>
<dbReference type="Gene3D" id="3.90.1150.10">
    <property type="entry name" value="Aspartate Aminotransferase, domain 1"/>
    <property type="match status" value="1"/>
</dbReference>
<evidence type="ECO:0000256" key="4">
    <source>
        <dbReference type="ARBA" id="ARBA00022898"/>
    </source>
</evidence>
<proteinExistence type="inferred from homology"/>
<dbReference type="GO" id="GO:0019346">
    <property type="term" value="P:transsulfuration"/>
    <property type="evidence" value="ECO:0007669"/>
    <property type="project" value="InterPro"/>
</dbReference>
<evidence type="ECO:0000313" key="8">
    <source>
        <dbReference type="Proteomes" id="UP000586918"/>
    </source>
</evidence>
<dbReference type="AlphaFoldDB" id="A0A848DJB3"/>
<dbReference type="SUPFAM" id="SSF53383">
    <property type="entry name" value="PLP-dependent transferases"/>
    <property type="match status" value="1"/>
</dbReference>
<dbReference type="PIRSF" id="PIRSF001434">
    <property type="entry name" value="CGS"/>
    <property type="match status" value="1"/>
</dbReference>
<dbReference type="GO" id="GO:0071269">
    <property type="term" value="P:L-homocysteine biosynthetic process"/>
    <property type="evidence" value="ECO:0007669"/>
    <property type="project" value="TreeGrafter"/>
</dbReference>
<dbReference type="RefSeq" id="WP_169413486.1">
    <property type="nucleotide sequence ID" value="NZ_JAAXKZ010000048.1"/>
</dbReference>
<keyword evidence="3 7" id="KW-0808">Transferase</keyword>
<name>A0A848DJB3_9PSEU</name>
<dbReference type="Gene3D" id="3.40.640.10">
    <property type="entry name" value="Type I PLP-dependent aspartate aminotransferase-like (Major domain)"/>
    <property type="match status" value="1"/>
</dbReference>
<dbReference type="FunFam" id="3.40.640.10:FF:000035">
    <property type="entry name" value="O-succinylhomoserine sulfhydrylase"/>
    <property type="match status" value="1"/>
</dbReference>
<dbReference type="GO" id="GO:0005737">
    <property type="term" value="C:cytoplasm"/>
    <property type="evidence" value="ECO:0007669"/>
    <property type="project" value="TreeGrafter"/>
</dbReference>
<dbReference type="GO" id="GO:0006535">
    <property type="term" value="P:cysteine biosynthetic process from serine"/>
    <property type="evidence" value="ECO:0007669"/>
    <property type="project" value="TreeGrafter"/>
</dbReference>
<keyword evidence="8" id="KW-1185">Reference proteome</keyword>
<dbReference type="GO" id="GO:0004124">
    <property type="term" value="F:cysteine synthase activity"/>
    <property type="evidence" value="ECO:0007669"/>
    <property type="project" value="TreeGrafter"/>
</dbReference>
<dbReference type="InterPro" id="IPR006235">
    <property type="entry name" value="OAc-hSer/O-AcSer_sulfhydrylase"/>
</dbReference>
<dbReference type="InterPro" id="IPR000277">
    <property type="entry name" value="Cys/Met-Metab_PyrdxlP-dep_enz"/>
</dbReference>
<dbReference type="NCBIfam" id="TIGR01326">
    <property type="entry name" value="OAH_OAS_sulfhy"/>
    <property type="match status" value="1"/>
</dbReference>
<dbReference type="InterPro" id="IPR015424">
    <property type="entry name" value="PyrdxlP-dep_Trfase"/>
</dbReference>
<dbReference type="EMBL" id="JAAXKZ010000048">
    <property type="protein sequence ID" value="NMH92778.1"/>
    <property type="molecule type" value="Genomic_DNA"/>
</dbReference>
<dbReference type="PANTHER" id="PTHR43797:SF2">
    <property type="entry name" value="HOMOCYSTEINE_CYSTEINE SYNTHASE"/>
    <property type="match status" value="1"/>
</dbReference>
<evidence type="ECO:0000256" key="5">
    <source>
        <dbReference type="PIRSR" id="PIRSR001434-2"/>
    </source>
</evidence>